<reference evidence="2 3" key="1">
    <citation type="submission" date="2019-03" db="EMBL/GenBank/DDBJ databases">
        <title>First draft genome of Liparis tanakae, snailfish: a comprehensive survey of snailfish specific genes.</title>
        <authorList>
            <person name="Kim W."/>
            <person name="Song I."/>
            <person name="Jeong J.-H."/>
            <person name="Kim D."/>
            <person name="Kim S."/>
            <person name="Ryu S."/>
            <person name="Song J.Y."/>
            <person name="Lee S.K."/>
        </authorList>
    </citation>
    <scope>NUCLEOTIDE SEQUENCE [LARGE SCALE GENOMIC DNA]</scope>
    <source>
        <tissue evidence="2">Muscle</tissue>
    </source>
</reference>
<feature type="compositionally biased region" description="Basic and acidic residues" evidence="1">
    <location>
        <begin position="21"/>
        <end position="37"/>
    </location>
</feature>
<gene>
    <name evidence="2" type="ORF">EYF80_026371</name>
</gene>
<proteinExistence type="predicted"/>
<dbReference type="EMBL" id="SRLO01000273">
    <property type="protein sequence ID" value="TNN63415.1"/>
    <property type="molecule type" value="Genomic_DNA"/>
</dbReference>
<feature type="region of interest" description="Disordered" evidence="1">
    <location>
        <begin position="1"/>
        <end position="40"/>
    </location>
</feature>
<feature type="compositionally biased region" description="Gly residues" evidence="1">
    <location>
        <begin position="1"/>
        <end position="10"/>
    </location>
</feature>
<comment type="caution">
    <text evidence="2">The sequence shown here is derived from an EMBL/GenBank/DDBJ whole genome shotgun (WGS) entry which is preliminary data.</text>
</comment>
<protein>
    <submittedName>
        <fullName evidence="2">Uncharacterized protein</fullName>
    </submittedName>
</protein>
<dbReference type="AlphaFoldDB" id="A0A4Z2HDS3"/>
<keyword evidence="3" id="KW-1185">Reference proteome</keyword>
<evidence type="ECO:0000313" key="3">
    <source>
        <dbReference type="Proteomes" id="UP000314294"/>
    </source>
</evidence>
<name>A0A4Z2HDS3_9TELE</name>
<organism evidence="2 3">
    <name type="scientific">Liparis tanakae</name>
    <name type="common">Tanaka's snailfish</name>
    <dbReference type="NCBI Taxonomy" id="230148"/>
    <lineage>
        <taxon>Eukaryota</taxon>
        <taxon>Metazoa</taxon>
        <taxon>Chordata</taxon>
        <taxon>Craniata</taxon>
        <taxon>Vertebrata</taxon>
        <taxon>Euteleostomi</taxon>
        <taxon>Actinopterygii</taxon>
        <taxon>Neopterygii</taxon>
        <taxon>Teleostei</taxon>
        <taxon>Neoteleostei</taxon>
        <taxon>Acanthomorphata</taxon>
        <taxon>Eupercaria</taxon>
        <taxon>Perciformes</taxon>
        <taxon>Cottioidei</taxon>
        <taxon>Cottales</taxon>
        <taxon>Liparidae</taxon>
        <taxon>Liparis</taxon>
    </lineage>
</organism>
<sequence>MVVVGGGGCRSTGAVMASGSDHGRGDDAQKEGDDVQDRGGPQQVVQVHHVLAALHVGVFVVASEDLHTAGPVGGTERETAYSQDN</sequence>
<evidence type="ECO:0000256" key="1">
    <source>
        <dbReference type="SAM" id="MobiDB-lite"/>
    </source>
</evidence>
<accession>A0A4Z2HDS3</accession>
<dbReference type="Proteomes" id="UP000314294">
    <property type="component" value="Unassembled WGS sequence"/>
</dbReference>
<evidence type="ECO:0000313" key="2">
    <source>
        <dbReference type="EMBL" id="TNN63415.1"/>
    </source>
</evidence>